<proteinExistence type="predicted"/>
<sequence length="458" mass="53821">MKFNRDLILKAIIDEKSHFLRFIDYINEHHSGGEFPKTLYIDFFERHIRAQAKLDLSKANLIQLLSLESLIDNHIFADFPSTGQLVINKTVLDILSFLDTKRTRQLVNAQFEDMRKRTVDFANAIQHAEVGSQQYQEIVLGFKLLLNEIHSNVQENCMVLHSRLEGFAEEYRRFEIGESQLTIQDLYTQVNHLFLRNVKPFLDFTSTDQILSVQSFHEAVSSIIDFFEGQCDIELSYQLSYRLTAITSYYKDIQDISERISRYLHQIGQDRSSYLAIENAFADLMQALEPLRHGGFKNIKLKPDAAFFDHLTVLDGLADHKKKYQAKLNLAPENNRFSFEYYLERLYSKPYRETKILEHVALPKTIRLEETRKKAIMNFVAELALPEYMEDVYLFIHNELKQHFPDYSLKDILFGLEMLLPLLRSHFKGGNLRGRVEDEHYYLEYSVLSWQKNEVKYG</sequence>
<evidence type="ECO:0000313" key="2">
    <source>
        <dbReference type="Proteomes" id="UP000502297"/>
    </source>
</evidence>
<dbReference type="Proteomes" id="UP000502297">
    <property type="component" value="Chromosome"/>
</dbReference>
<keyword evidence="2" id="KW-1185">Reference proteome</keyword>
<protein>
    <submittedName>
        <fullName evidence="1">Uncharacterized protein</fullName>
    </submittedName>
</protein>
<organism evidence="1 2">
    <name type="scientific">Acinetobacter shaoyimingii</name>
    <dbReference type="NCBI Taxonomy" id="2715164"/>
    <lineage>
        <taxon>Bacteria</taxon>
        <taxon>Pseudomonadati</taxon>
        <taxon>Pseudomonadota</taxon>
        <taxon>Gammaproteobacteria</taxon>
        <taxon>Moraxellales</taxon>
        <taxon>Moraxellaceae</taxon>
        <taxon>Acinetobacter</taxon>
    </lineage>
</organism>
<dbReference type="AlphaFoldDB" id="A0A6G8RVA4"/>
<dbReference type="RefSeq" id="WP_166223439.1">
    <property type="nucleotide sequence ID" value="NZ_CP049801.1"/>
</dbReference>
<dbReference type="EMBL" id="CP049801">
    <property type="protein sequence ID" value="QIO05869.1"/>
    <property type="molecule type" value="Genomic_DNA"/>
</dbReference>
<gene>
    <name evidence="1" type="ORF">G8E00_07840</name>
</gene>
<name>A0A6G8RVA4_9GAMM</name>
<dbReference type="KEGG" id="asha:G8E00_07840"/>
<evidence type="ECO:0000313" key="1">
    <source>
        <dbReference type="EMBL" id="QIO05869.1"/>
    </source>
</evidence>
<accession>A0A6G8RVA4</accession>
<reference evidence="1 2" key="1">
    <citation type="submission" date="2020-03" db="EMBL/GenBank/DDBJ databases">
        <authorList>
            <person name="Zhu W."/>
        </authorList>
    </citation>
    <scope>NUCLEOTIDE SEQUENCE [LARGE SCALE GENOMIC DNA]</scope>
    <source>
        <strain evidence="1 2">323-1</strain>
    </source>
</reference>